<feature type="region of interest" description="Disordered" evidence="1">
    <location>
        <begin position="39"/>
        <end position="88"/>
    </location>
</feature>
<organism evidence="2">
    <name type="scientific">Panicum hallii</name>
    <dbReference type="NCBI Taxonomy" id="206008"/>
    <lineage>
        <taxon>Eukaryota</taxon>
        <taxon>Viridiplantae</taxon>
        <taxon>Streptophyta</taxon>
        <taxon>Embryophyta</taxon>
        <taxon>Tracheophyta</taxon>
        <taxon>Spermatophyta</taxon>
        <taxon>Magnoliopsida</taxon>
        <taxon>Liliopsida</taxon>
        <taxon>Poales</taxon>
        <taxon>Poaceae</taxon>
        <taxon>PACMAD clade</taxon>
        <taxon>Panicoideae</taxon>
        <taxon>Panicodae</taxon>
        <taxon>Paniceae</taxon>
        <taxon>Panicinae</taxon>
        <taxon>Panicum</taxon>
        <taxon>Panicum sect. Panicum</taxon>
    </lineage>
</organism>
<evidence type="ECO:0000313" key="2">
    <source>
        <dbReference type="EMBL" id="PVH62675.1"/>
    </source>
</evidence>
<dbReference type="AlphaFoldDB" id="A0A2T8KKG2"/>
<dbReference type="Proteomes" id="UP000243499">
    <property type="component" value="Chromosome 3"/>
</dbReference>
<accession>A0A2T8KKG2</accession>
<evidence type="ECO:0000256" key="1">
    <source>
        <dbReference type="SAM" id="MobiDB-lite"/>
    </source>
</evidence>
<dbReference type="Gramene" id="PVH62675">
    <property type="protein sequence ID" value="PVH62675"/>
    <property type="gene ID" value="PAHAL_3G364600"/>
</dbReference>
<feature type="compositionally biased region" description="Low complexity" evidence="1">
    <location>
        <begin position="42"/>
        <end position="55"/>
    </location>
</feature>
<sequence>MVGAKSMPVKFQRNKGTNRFQEMRRWRLVSPKKFSNTLKFLSDSSPSSSTSSEMSTPRIPDSRELSRSHGAGKLNHKTMISRLSTPIPSGKRLTSREYIANFKPCVAVWSKNPVERETKKKVYKTLKQVQEVEVIEISSDEDESPFCEQLILDL</sequence>
<gene>
    <name evidence="2" type="ORF">PAHAL_3G364600</name>
</gene>
<name>A0A2T8KKG2_9POAL</name>
<dbReference type="EMBL" id="CM008048">
    <property type="protein sequence ID" value="PVH62675.1"/>
    <property type="molecule type" value="Genomic_DNA"/>
</dbReference>
<protein>
    <submittedName>
        <fullName evidence="2">Uncharacterized protein</fullName>
    </submittedName>
</protein>
<proteinExistence type="predicted"/>
<reference evidence="2" key="1">
    <citation type="submission" date="2018-04" db="EMBL/GenBank/DDBJ databases">
        <title>WGS assembly of Panicum hallii.</title>
        <authorList>
            <person name="Lovell J."/>
            <person name="Jenkins J."/>
            <person name="Lowry D."/>
            <person name="Mamidi S."/>
            <person name="Sreedasyam A."/>
            <person name="Weng X."/>
            <person name="Barry K."/>
            <person name="Bonette J."/>
            <person name="Campitelli B."/>
            <person name="Daum C."/>
            <person name="Gordon S."/>
            <person name="Gould B."/>
            <person name="Lipzen A."/>
            <person name="Macqueen A."/>
            <person name="Palacio-Mejia J."/>
            <person name="Plott C."/>
            <person name="Shakirov E."/>
            <person name="Shu S."/>
            <person name="Yoshinaga Y."/>
            <person name="Zane M."/>
            <person name="Rokhsar D."/>
            <person name="Grimwood J."/>
            <person name="Schmutz J."/>
            <person name="Juenger T."/>
        </authorList>
    </citation>
    <scope>NUCLEOTIDE SEQUENCE [LARGE SCALE GENOMIC DNA]</scope>
    <source>
        <strain evidence="2">FIL2</strain>
    </source>
</reference>
<feature type="region of interest" description="Disordered" evidence="1">
    <location>
        <begin position="1"/>
        <end position="24"/>
    </location>
</feature>